<accession>A0AA38GC60</accession>
<dbReference type="EMBL" id="JAHRHJ020000003">
    <property type="protein sequence ID" value="KAH9320604.1"/>
    <property type="molecule type" value="Genomic_DNA"/>
</dbReference>
<evidence type="ECO:0000256" key="1">
    <source>
        <dbReference type="ARBA" id="ARBA00005122"/>
    </source>
</evidence>
<dbReference type="Pfam" id="PF02458">
    <property type="entry name" value="Transferase"/>
    <property type="match status" value="1"/>
</dbReference>
<evidence type="ECO:0000313" key="7">
    <source>
        <dbReference type="Proteomes" id="UP000824469"/>
    </source>
</evidence>
<evidence type="ECO:0000256" key="2">
    <source>
        <dbReference type="ARBA" id="ARBA00009861"/>
    </source>
</evidence>
<proteinExistence type="inferred from homology"/>
<comment type="similarity">
    <text evidence="2">Belongs to the plant acyltransferase family.</text>
</comment>
<keyword evidence="3" id="KW-0808">Transferase</keyword>
<keyword evidence="7" id="KW-1185">Reference proteome</keyword>
<dbReference type="PANTHER" id="PTHR31147">
    <property type="entry name" value="ACYL TRANSFERASE 4"/>
    <property type="match status" value="1"/>
</dbReference>
<dbReference type="OMA" id="GIACAID"/>
<dbReference type="InterPro" id="IPR023213">
    <property type="entry name" value="CAT-like_dom_sf"/>
</dbReference>
<sequence>MIPREELRVKSSDPVIVAPCTPSPRAMILQLSSIDNIPGIRNVINTVTLVYNASSDKIKISALDPAKIIREALSKVLVYYYPFAGRFRSKVNGELELECTDDGALFVEATADNDLSVLGDLDHLKPSFQRLLFWHPPHAHVEALHPVVLQVTRFTCGGFVVGVSLHHGICDARGGAKFLKGLAEMARGYDKPSVEPIWNRELLNLENTSTRLLFYHMDQNIEDITNPFQPNIVEEPALEFLVINYEIIQLVAALAWRVTTKDLKIPPTKNVKLIFATDMSNSFNPPLANGYYGNAIGIACAIDNVHDLLNGSLLRIVRIVQQSI</sequence>
<protein>
    <submittedName>
        <fullName evidence="6">Uncharacterized protein</fullName>
    </submittedName>
</protein>
<gene>
    <name evidence="6" type="ORF">KI387_015243</name>
</gene>
<comment type="caution">
    <text evidence="6">The sequence shown here is derived from an EMBL/GenBank/DDBJ whole genome shotgun (WGS) entry which is preliminary data.</text>
</comment>
<keyword evidence="4" id="KW-0876">Taxol biosynthesis</keyword>
<comment type="pathway">
    <text evidence="1">Alkaloid biosynthesis; taxol biosynthesis.</text>
</comment>
<evidence type="ECO:0000256" key="5">
    <source>
        <dbReference type="ARBA" id="ARBA00023315"/>
    </source>
</evidence>
<keyword evidence="5" id="KW-0012">Acyltransferase</keyword>
<reference evidence="6 7" key="1">
    <citation type="journal article" date="2021" name="Nat. Plants">
        <title>The Taxus genome provides insights into paclitaxel biosynthesis.</title>
        <authorList>
            <person name="Xiong X."/>
            <person name="Gou J."/>
            <person name="Liao Q."/>
            <person name="Li Y."/>
            <person name="Zhou Q."/>
            <person name="Bi G."/>
            <person name="Li C."/>
            <person name="Du R."/>
            <person name="Wang X."/>
            <person name="Sun T."/>
            <person name="Guo L."/>
            <person name="Liang H."/>
            <person name="Lu P."/>
            <person name="Wu Y."/>
            <person name="Zhang Z."/>
            <person name="Ro D.K."/>
            <person name="Shang Y."/>
            <person name="Huang S."/>
            <person name="Yan J."/>
        </authorList>
    </citation>
    <scope>NUCLEOTIDE SEQUENCE [LARGE SCALE GENOMIC DNA]</scope>
    <source>
        <strain evidence="6">Ta-2019</strain>
    </source>
</reference>
<name>A0AA38GC60_TAXCH</name>
<dbReference type="InterPro" id="IPR050898">
    <property type="entry name" value="Plant_acyltransferase"/>
</dbReference>
<dbReference type="Proteomes" id="UP000824469">
    <property type="component" value="Unassembled WGS sequence"/>
</dbReference>
<evidence type="ECO:0000313" key="6">
    <source>
        <dbReference type="EMBL" id="KAH9320604.1"/>
    </source>
</evidence>
<dbReference type="GO" id="GO:0016746">
    <property type="term" value="F:acyltransferase activity"/>
    <property type="evidence" value="ECO:0007669"/>
    <property type="project" value="UniProtKB-KW"/>
</dbReference>
<feature type="non-terminal residue" evidence="6">
    <location>
        <position position="324"/>
    </location>
</feature>
<dbReference type="Gene3D" id="3.30.559.10">
    <property type="entry name" value="Chloramphenicol acetyltransferase-like domain"/>
    <property type="match status" value="2"/>
</dbReference>
<dbReference type="GO" id="GO:0042617">
    <property type="term" value="P:paclitaxel biosynthetic process"/>
    <property type="evidence" value="ECO:0007669"/>
    <property type="project" value="UniProtKB-KW"/>
</dbReference>
<organism evidence="6 7">
    <name type="scientific">Taxus chinensis</name>
    <name type="common">Chinese yew</name>
    <name type="synonym">Taxus wallichiana var. chinensis</name>
    <dbReference type="NCBI Taxonomy" id="29808"/>
    <lineage>
        <taxon>Eukaryota</taxon>
        <taxon>Viridiplantae</taxon>
        <taxon>Streptophyta</taxon>
        <taxon>Embryophyta</taxon>
        <taxon>Tracheophyta</taxon>
        <taxon>Spermatophyta</taxon>
        <taxon>Pinopsida</taxon>
        <taxon>Pinidae</taxon>
        <taxon>Conifers II</taxon>
        <taxon>Cupressales</taxon>
        <taxon>Taxaceae</taxon>
        <taxon>Taxus</taxon>
    </lineage>
</organism>
<dbReference type="PANTHER" id="PTHR31147:SF1">
    <property type="entry name" value="ACYL TRANSFERASE 4"/>
    <property type="match status" value="1"/>
</dbReference>
<dbReference type="AlphaFoldDB" id="A0AA38GC60"/>
<evidence type="ECO:0000256" key="4">
    <source>
        <dbReference type="ARBA" id="ARBA00023059"/>
    </source>
</evidence>
<evidence type="ECO:0000256" key="3">
    <source>
        <dbReference type="ARBA" id="ARBA00022679"/>
    </source>
</evidence>